<feature type="compositionally biased region" description="Polar residues" evidence="8">
    <location>
        <begin position="488"/>
        <end position="498"/>
    </location>
</feature>
<feature type="compositionally biased region" description="Basic residues" evidence="8">
    <location>
        <begin position="660"/>
        <end position="669"/>
    </location>
</feature>
<feature type="compositionally biased region" description="Acidic residues" evidence="8">
    <location>
        <begin position="512"/>
        <end position="529"/>
    </location>
</feature>
<feature type="compositionally biased region" description="Polar residues" evidence="8">
    <location>
        <begin position="409"/>
        <end position="420"/>
    </location>
</feature>
<accession>A0A7S4PT56</accession>
<feature type="compositionally biased region" description="Gly residues" evidence="8">
    <location>
        <begin position="698"/>
        <end position="711"/>
    </location>
</feature>
<dbReference type="InterPro" id="IPR038765">
    <property type="entry name" value="Papain-like_cys_pep_sf"/>
</dbReference>
<name>A0A7S4PT56_9DINO</name>
<organism evidence="10">
    <name type="scientific">Alexandrium monilatum</name>
    <dbReference type="NCBI Taxonomy" id="311494"/>
    <lineage>
        <taxon>Eukaryota</taxon>
        <taxon>Sar</taxon>
        <taxon>Alveolata</taxon>
        <taxon>Dinophyceae</taxon>
        <taxon>Gonyaulacales</taxon>
        <taxon>Pyrocystaceae</taxon>
        <taxon>Alexandrium</taxon>
    </lineage>
</organism>
<dbReference type="EC" id="3.4.19.12" evidence="7"/>
<comment type="similarity">
    <text evidence="2 7">Belongs to the peptidase C19 family.</text>
</comment>
<keyword evidence="6 7" id="KW-0788">Thiol protease</keyword>
<dbReference type="EMBL" id="HBNR01002158">
    <property type="protein sequence ID" value="CAE4561899.1"/>
    <property type="molecule type" value="Transcribed_RNA"/>
</dbReference>
<dbReference type="GO" id="GO:0005829">
    <property type="term" value="C:cytosol"/>
    <property type="evidence" value="ECO:0007669"/>
    <property type="project" value="TreeGrafter"/>
</dbReference>
<evidence type="ECO:0000256" key="7">
    <source>
        <dbReference type="RuleBase" id="RU366025"/>
    </source>
</evidence>
<evidence type="ECO:0000256" key="3">
    <source>
        <dbReference type="ARBA" id="ARBA00022670"/>
    </source>
</evidence>
<dbReference type="CDD" id="cd02661">
    <property type="entry name" value="Peptidase_C19E"/>
    <property type="match status" value="1"/>
</dbReference>
<keyword evidence="3 7" id="KW-0645">Protease</keyword>
<evidence type="ECO:0000256" key="8">
    <source>
        <dbReference type="SAM" id="MobiDB-lite"/>
    </source>
</evidence>
<evidence type="ECO:0000256" key="1">
    <source>
        <dbReference type="ARBA" id="ARBA00000707"/>
    </source>
</evidence>
<dbReference type="PANTHER" id="PTHR24006:SF758">
    <property type="entry name" value="UBIQUITIN CARBOXYL-TERMINAL HYDROLASE 36"/>
    <property type="match status" value="1"/>
</dbReference>
<dbReference type="InterPro" id="IPR001394">
    <property type="entry name" value="Peptidase_C19_UCH"/>
</dbReference>
<evidence type="ECO:0000256" key="5">
    <source>
        <dbReference type="ARBA" id="ARBA00022801"/>
    </source>
</evidence>
<sequence>MEELRAGDGLAAEPGAEGGLLKAVAAQKAFLPRTISFVRASGSLSGSVQGTSVDPDRDGPVPPYYLYPRERLRALCESDAPRRVGRGLNNAGNTCFFNSVLQTLTYTRPLQNYLLSGEHARACALHSEGLFCALCLFERHAKEALGGSRSPVHPRALLKHLKQLGGKSIQLGRQEDAHEFLLHFLDACHKAALQPATQQSTVPPLVQRTTLIHQLFGGYLRSQVVCQECKHESNTFDPFLDLSLEVRTAATLEKALEGFTKSELVSGQNRYRCKKCEQPVDVTKRFSLHALPPLVMFQLKRFEFSQGARGKIIKNVSFGTSIDLARFTSHPNKEAKYRLYAVIVHQGHTAKSGHYFAFVRHCSGTWYHFNDEQVRAVSEQQVLRTQAYLLFYEVAGIPPDLRGGPVNGATANGTHPSNGFTSGGATSSSSSAGPKDASESAAANGKVNRAAKGTSDHPRAAGDAANGITHDISSGTHRLLPHAEGVPSSETLCESPRQTHGDGLAAPKLPEEGEEGETAPEASAEDEAGSETREEVLPRRMPHFGRLRRLHALWRRSKRRRASRMAVESPRSEVPAEEGAKVPALPEPAPARQRPAVRIADLAAASLVPDHKTQYGRAEVSRWEDDAAEGPSEAFLDAQRQLQPGPERRDELDTEYDVGKRKHVPKKPRPVFSGKNAFDKEQFRREQAKASRSKGRGRFGGEGHSGAGRKR</sequence>
<dbReference type="PROSITE" id="PS00973">
    <property type="entry name" value="USP_2"/>
    <property type="match status" value="1"/>
</dbReference>
<feature type="compositionally biased region" description="Basic and acidic residues" evidence="8">
    <location>
        <begin position="612"/>
        <end position="625"/>
    </location>
</feature>
<dbReference type="AlphaFoldDB" id="A0A7S4PT56"/>
<dbReference type="InterPro" id="IPR028889">
    <property type="entry name" value="USP"/>
</dbReference>
<dbReference type="PANTHER" id="PTHR24006">
    <property type="entry name" value="UBIQUITIN CARBOXYL-TERMINAL HYDROLASE"/>
    <property type="match status" value="1"/>
</dbReference>
<feature type="region of interest" description="Disordered" evidence="8">
    <location>
        <begin position="558"/>
        <end position="595"/>
    </location>
</feature>
<dbReference type="PROSITE" id="PS50235">
    <property type="entry name" value="USP_3"/>
    <property type="match status" value="1"/>
</dbReference>
<dbReference type="GO" id="GO:0006508">
    <property type="term" value="P:proteolysis"/>
    <property type="evidence" value="ECO:0007669"/>
    <property type="project" value="UniProtKB-KW"/>
</dbReference>
<dbReference type="GO" id="GO:0005634">
    <property type="term" value="C:nucleus"/>
    <property type="evidence" value="ECO:0007669"/>
    <property type="project" value="TreeGrafter"/>
</dbReference>
<dbReference type="InterPro" id="IPR050164">
    <property type="entry name" value="Peptidase_C19"/>
</dbReference>
<dbReference type="Gene3D" id="3.90.70.10">
    <property type="entry name" value="Cysteine proteinases"/>
    <property type="match status" value="1"/>
</dbReference>
<feature type="region of interest" description="Disordered" evidence="8">
    <location>
        <begin position="612"/>
        <end position="711"/>
    </location>
</feature>
<protein>
    <recommendedName>
        <fullName evidence="7">Ubiquitin carboxyl-terminal hydrolase</fullName>
        <ecNumber evidence="7">3.4.19.12</ecNumber>
    </recommendedName>
</protein>
<evidence type="ECO:0000259" key="9">
    <source>
        <dbReference type="PROSITE" id="PS50235"/>
    </source>
</evidence>
<dbReference type="FunFam" id="3.90.70.10:FF:000119">
    <property type="entry name" value="Ubiquitin specific peptidase 36"/>
    <property type="match status" value="1"/>
</dbReference>
<evidence type="ECO:0000256" key="4">
    <source>
        <dbReference type="ARBA" id="ARBA00022786"/>
    </source>
</evidence>
<reference evidence="10" key="1">
    <citation type="submission" date="2021-01" db="EMBL/GenBank/DDBJ databases">
        <authorList>
            <person name="Corre E."/>
            <person name="Pelletier E."/>
            <person name="Niang G."/>
            <person name="Scheremetjew M."/>
            <person name="Finn R."/>
            <person name="Kale V."/>
            <person name="Holt S."/>
            <person name="Cochrane G."/>
            <person name="Meng A."/>
            <person name="Brown T."/>
            <person name="Cohen L."/>
        </authorList>
    </citation>
    <scope>NUCLEOTIDE SEQUENCE</scope>
    <source>
        <strain evidence="10">CCMP3105</strain>
    </source>
</reference>
<evidence type="ECO:0000256" key="6">
    <source>
        <dbReference type="ARBA" id="ARBA00022807"/>
    </source>
</evidence>
<feature type="domain" description="USP" evidence="9">
    <location>
        <begin position="86"/>
        <end position="395"/>
    </location>
</feature>
<feature type="compositionally biased region" description="Low complexity" evidence="8">
    <location>
        <begin position="423"/>
        <end position="433"/>
    </location>
</feature>
<dbReference type="SUPFAM" id="SSF54001">
    <property type="entry name" value="Cysteine proteinases"/>
    <property type="match status" value="1"/>
</dbReference>
<dbReference type="InterPro" id="IPR018200">
    <property type="entry name" value="USP_CS"/>
</dbReference>
<dbReference type="GO" id="GO:0016579">
    <property type="term" value="P:protein deubiquitination"/>
    <property type="evidence" value="ECO:0007669"/>
    <property type="project" value="InterPro"/>
</dbReference>
<evidence type="ECO:0000256" key="2">
    <source>
        <dbReference type="ARBA" id="ARBA00009085"/>
    </source>
</evidence>
<comment type="catalytic activity">
    <reaction evidence="1 7">
        <text>Thiol-dependent hydrolysis of ester, thioester, amide, peptide and isopeptide bonds formed by the C-terminal Gly of ubiquitin (a 76-residue protein attached to proteins as an intracellular targeting signal).</text>
        <dbReference type="EC" id="3.4.19.12"/>
    </reaction>
</comment>
<gene>
    <name evidence="10" type="ORF">AMON00008_LOCUS1518</name>
</gene>
<dbReference type="GO" id="GO:0004843">
    <property type="term" value="F:cysteine-type deubiquitinase activity"/>
    <property type="evidence" value="ECO:0007669"/>
    <property type="project" value="UniProtKB-UniRule"/>
</dbReference>
<proteinExistence type="inferred from homology"/>
<dbReference type="Pfam" id="PF00443">
    <property type="entry name" value="UCH"/>
    <property type="match status" value="1"/>
</dbReference>
<feature type="region of interest" description="Disordered" evidence="8">
    <location>
        <begin position="405"/>
        <end position="535"/>
    </location>
</feature>
<evidence type="ECO:0000313" key="10">
    <source>
        <dbReference type="EMBL" id="CAE4561899.1"/>
    </source>
</evidence>
<dbReference type="PROSITE" id="PS00972">
    <property type="entry name" value="USP_1"/>
    <property type="match status" value="1"/>
</dbReference>
<keyword evidence="5 7" id="KW-0378">Hydrolase</keyword>
<keyword evidence="4 7" id="KW-0833">Ubl conjugation pathway</keyword>
<feature type="compositionally biased region" description="Basic and acidic residues" evidence="8">
    <location>
        <begin position="677"/>
        <end position="689"/>
    </location>
</feature>